<reference evidence="3 4" key="1">
    <citation type="submission" date="2020-07" db="EMBL/GenBank/DDBJ databases">
        <title>Comparative genomics of pyrophilous fungi reveals a link between fire events and developmental genes.</title>
        <authorList>
            <consortium name="DOE Joint Genome Institute"/>
            <person name="Steindorff A.S."/>
            <person name="Carver A."/>
            <person name="Calhoun S."/>
            <person name="Stillman K."/>
            <person name="Liu H."/>
            <person name="Lipzen A."/>
            <person name="Pangilinan J."/>
            <person name="Labutti K."/>
            <person name="Bruns T.D."/>
            <person name="Grigoriev I.V."/>
        </authorList>
    </citation>
    <scope>NUCLEOTIDE SEQUENCE [LARGE SCALE GENOMIC DNA]</scope>
    <source>
        <strain evidence="3 4">CBS 144469</strain>
    </source>
</reference>
<organism evidence="3 4">
    <name type="scientific">Ephemerocybe angulata</name>
    <dbReference type="NCBI Taxonomy" id="980116"/>
    <lineage>
        <taxon>Eukaryota</taxon>
        <taxon>Fungi</taxon>
        <taxon>Dikarya</taxon>
        <taxon>Basidiomycota</taxon>
        <taxon>Agaricomycotina</taxon>
        <taxon>Agaricomycetes</taxon>
        <taxon>Agaricomycetidae</taxon>
        <taxon>Agaricales</taxon>
        <taxon>Agaricineae</taxon>
        <taxon>Psathyrellaceae</taxon>
        <taxon>Ephemerocybe</taxon>
    </lineage>
</organism>
<feature type="transmembrane region" description="Helical" evidence="2">
    <location>
        <begin position="115"/>
        <end position="137"/>
    </location>
</feature>
<feature type="transmembrane region" description="Helical" evidence="2">
    <location>
        <begin position="178"/>
        <end position="206"/>
    </location>
</feature>
<proteinExistence type="predicted"/>
<feature type="transmembrane region" description="Helical" evidence="2">
    <location>
        <begin position="226"/>
        <end position="252"/>
    </location>
</feature>
<feature type="transmembrane region" description="Helical" evidence="2">
    <location>
        <begin position="264"/>
        <end position="281"/>
    </location>
</feature>
<feature type="transmembrane region" description="Helical" evidence="2">
    <location>
        <begin position="20"/>
        <end position="41"/>
    </location>
</feature>
<evidence type="ECO:0000256" key="2">
    <source>
        <dbReference type="SAM" id="Phobius"/>
    </source>
</evidence>
<keyword evidence="4" id="KW-1185">Reference proteome</keyword>
<keyword evidence="2" id="KW-1133">Transmembrane helix</keyword>
<keyword evidence="2" id="KW-0472">Membrane</keyword>
<gene>
    <name evidence="3" type="ORF">DFP72DRAFT_851965</name>
</gene>
<dbReference type="Proteomes" id="UP000521943">
    <property type="component" value="Unassembled WGS sequence"/>
</dbReference>
<dbReference type="OrthoDB" id="3346544at2759"/>
<feature type="transmembrane region" description="Helical" evidence="2">
    <location>
        <begin position="144"/>
        <end position="166"/>
    </location>
</feature>
<feature type="region of interest" description="Disordered" evidence="1">
    <location>
        <begin position="413"/>
        <end position="435"/>
    </location>
</feature>
<dbReference type="AlphaFoldDB" id="A0A8H6M0N0"/>
<name>A0A8H6M0N0_9AGAR</name>
<evidence type="ECO:0000256" key="1">
    <source>
        <dbReference type="SAM" id="MobiDB-lite"/>
    </source>
</evidence>
<evidence type="ECO:0000313" key="4">
    <source>
        <dbReference type="Proteomes" id="UP000521943"/>
    </source>
</evidence>
<evidence type="ECO:0000313" key="3">
    <source>
        <dbReference type="EMBL" id="KAF6749990.1"/>
    </source>
</evidence>
<accession>A0A8H6M0N0</accession>
<sequence length="435" mass="48103">MVSSDVVTAKQDAAQQFHALLGFWVGSMIYGAYFTLFVLVLSAKVTLQGRRDRSAPPARVTPFTIVSLVIFILTSVYMGLNASRIFYAFSPEWSEVSNGQLPIHHLRDYTSGKSFTTMLLIGILVWLGDGLAIYRCFIIWAMNWWIVLLPIALLLLSIANGTMVAVEYRHPGTLPPRAAWVLVRIIFPVNIMQSCFTTGLIAFRIWRRYRVSRAAGLRAYGGGINLLKVLWIIVESAMIFAMQQIILCIAFYSGSPIQYVFSEMLVPSIGGGFALMTMRVYQETHDLTSEVHLSHIPTPYSPKPLAPLALIHLRRRFRSRLRAPTPDAHPTSISNPIKDADRFPLPFPAAFALALKDPARGDDGGGDASANGAGTSFLAVFLVLPPPPTHSIALEAPYRCLRGCVTRERKVGFGQRRAQVNAESSETDYGGRALM</sequence>
<comment type="caution">
    <text evidence="3">The sequence shown here is derived from an EMBL/GenBank/DDBJ whole genome shotgun (WGS) entry which is preliminary data.</text>
</comment>
<keyword evidence="2" id="KW-0812">Transmembrane</keyword>
<feature type="transmembrane region" description="Helical" evidence="2">
    <location>
        <begin position="62"/>
        <end position="80"/>
    </location>
</feature>
<protein>
    <submittedName>
        <fullName evidence="3">Uncharacterized protein</fullName>
    </submittedName>
</protein>
<dbReference type="EMBL" id="JACGCI010000059">
    <property type="protein sequence ID" value="KAF6749990.1"/>
    <property type="molecule type" value="Genomic_DNA"/>
</dbReference>